<feature type="transmembrane region" description="Helical" evidence="8">
    <location>
        <begin position="217"/>
        <end position="239"/>
    </location>
</feature>
<dbReference type="PANTHER" id="PTHR22926:SF3">
    <property type="entry name" value="UNDECAPRENYL-PHOSPHATE ALPHA-N-ACETYLGLUCOSAMINYL 1-PHOSPHATE TRANSFERASE"/>
    <property type="match status" value="1"/>
</dbReference>
<proteinExistence type="predicted"/>
<evidence type="ECO:0000313" key="9">
    <source>
        <dbReference type="EMBL" id="MBL0765713.1"/>
    </source>
</evidence>
<dbReference type="GO" id="GO:0016780">
    <property type="term" value="F:phosphotransferase activity, for other substituted phosphate groups"/>
    <property type="evidence" value="ECO:0007669"/>
    <property type="project" value="InterPro"/>
</dbReference>
<dbReference type="CDD" id="cd06853">
    <property type="entry name" value="GT_WecA_like"/>
    <property type="match status" value="1"/>
</dbReference>
<dbReference type="Proteomes" id="UP000642920">
    <property type="component" value="Unassembled WGS sequence"/>
</dbReference>
<feature type="binding site" evidence="7">
    <location>
        <position position="155"/>
    </location>
    <ligand>
        <name>Mg(2+)</name>
        <dbReference type="ChEBI" id="CHEBI:18420"/>
    </ligand>
</feature>
<evidence type="ECO:0000256" key="4">
    <source>
        <dbReference type="ARBA" id="ARBA00022692"/>
    </source>
</evidence>
<gene>
    <name evidence="9" type="ORF">JKP34_10655</name>
</gene>
<comment type="caution">
    <text evidence="9">The sequence shown here is derived from an EMBL/GenBank/DDBJ whole genome shotgun (WGS) entry which is preliminary data.</text>
</comment>
<comment type="cofactor">
    <cofactor evidence="7">
        <name>Mg(2+)</name>
        <dbReference type="ChEBI" id="CHEBI:18420"/>
    </cofactor>
</comment>
<dbReference type="GO" id="GO:0009103">
    <property type="term" value="P:lipopolysaccharide biosynthetic process"/>
    <property type="evidence" value="ECO:0007669"/>
    <property type="project" value="TreeGrafter"/>
</dbReference>
<dbReference type="InterPro" id="IPR000715">
    <property type="entry name" value="Glycosyl_transferase_4"/>
</dbReference>
<dbReference type="EMBL" id="JAERQG010000002">
    <property type="protein sequence ID" value="MBL0765713.1"/>
    <property type="molecule type" value="Genomic_DNA"/>
</dbReference>
<keyword evidence="10" id="KW-1185">Reference proteome</keyword>
<feature type="transmembrane region" description="Helical" evidence="8">
    <location>
        <begin position="245"/>
        <end position="266"/>
    </location>
</feature>
<reference evidence="9" key="1">
    <citation type="submission" date="2021-01" db="EMBL/GenBank/DDBJ databases">
        <title>Marivirga sp. nov., isolated from intertidal surface sediments.</title>
        <authorList>
            <person name="Zhang M."/>
        </authorList>
    </citation>
    <scope>NUCLEOTIDE SEQUENCE</scope>
    <source>
        <strain evidence="9">SM1354</strain>
    </source>
</reference>
<feature type="transmembrane region" description="Helical" evidence="8">
    <location>
        <begin position="321"/>
        <end position="341"/>
    </location>
</feature>
<evidence type="ECO:0000256" key="5">
    <source>
        <dbReference type="ARBA" id="ARBA00022989"/>
    </source>
</evidence>
<protein>
    <submittedName>
        <fullName evidence="9">Undecaprenyl/decaprenyl-phosphate alpha-N-acetylglucosaminyl 1-phosphate transferase</fullName>
    </submittedName>
</protein>
<feature type="transmembrane region" description="Helical" evidence="8">
    <location>
        <begin position="186"/>
        <end position="205"/>
    </location>
</feature>
<evidence type="ECO:0000256" key="1">
    <source>
        <dbReference type="ARBA" id="ARBA00004651"/>
    </source>
</evidence>
<dbReference type="RefSeq" id="WP_201920868.1">
    <property type="nucleotide sequence ID" value="NZ_JAERQG010000002.1"/>
</dbReference>
<dbReference type="GO" id="GO:0046872">
    <property type="term" value="F:metal ion binding"/>
    <property type="evidence" value="ECO:0007669"/>
    <property type="project" value="UniProtKB-KW"/>
</dbReference>
<sequence length="355" mass="39426">MLTYTNIIIAIMMPAVIFLALFQPARKVAIRLGLVDKPNARKQHKGTVPLIGGILIFLSVLITQLLMEDVLRDFSFLKVIFISGGLLTMMGVLDDRFDIRATIKLFIQLVLAHLAINNGFMITSFFGILGIHELSYPLQYVISLLAIVGFVNAFNLMDGIDGLAGSFALFSIAILAALAYTAGANFLFLVLLSFIPAIVVFLVFNTGKKYKIFMGDAGSLFLGYLIILSGIHLMGVIAIDEKSLNNIAILLCILFIPIMDSLRVYLLRINKGGSPFKADRNHLHHLFLAGGYSPLKSTIYIVSTAVLFILIVVFSGDRFDINWTIFILLGCFITLIALLRYNAYIKEWTEKIKKF</sequence>
<feature type="transmembrane region" description="Helical" evidence="8">
    <location>
        <begin position="6"/>
        <end position="25"/>
    </location>
</feature>
<evidence type="ECO:0000256" key="6">
    <source>
        <dbReference type="ARBA" id="ARBA00023136"/>
    </source>
</evidence>
<feature type="transmembrane region" description="Helical" evidence="8">
    <location>
        <begin position="286"/>
        <end position="315"/>
    </location>
</feature>
<comment type="subcellular location">
    <subcellularLocation>
        <location evidence="1">Cell membrane</location>
        <topology evidence="1">Multi-pass membrane protein</topology>
    </subcellularLocation>
</comment>
<feature type="transmembrane region" description="Helical" evidence="8">
    <location>
        <begin position="105"/>
        <end position="131"/>
    </location>
</feature>
<feature type="binding site" evidence="7">
    <location>
        <position position="216"/>
    </location>
    <ligand>
        <name>Mg(2+)</name>
        <dbReference type="ChEBI" id="CHEBI:18420"/>
    </ligand>
</feature>
<dbReference type="GO" id="GO:0044038">
    <property type="term" value="P:cell wall macromolecule biosynthetic process"/>
    <property type="evidence" value="ECO:0007669"/>
    <property type="project" value="TreeGrafter"/>
</dbReference>
<accession>A0A937AGA9</accession>
<feature type="transmembrane region" description="Helical" evidence="8">
    <location>
        <begin position="137"/>
        <end position="156"/>
    </location>
</feature>
<name>A0A937AGA9_9BACT</name>
<evidence type="ECO:0000256" key="3">
    <source>
        <dbReference type="ARBA" id="ARBA00022679"/>
    </source>
</evidence>
<keyword evidence="4 8" id="KW-0812">Transmembrane</keyword>
<dbReference type="AlphaFoldDB" id="A0A937AGA9"/>
<dbReference type="PANTHER" id="PTHR22926">
    <property type="entry name" value="PHOSPHO-N-ACETYLMURAMOYL-PENTAPEPTIDE-TRANSFERASE"/>
    <property type="match status" value="1"/>
</dbReference>
<evidence type="ECO:0000256" key="8">
    <source>
        <dbReference type="SAM" id="Phobius"/>
    </source>
</evidence>
<feature type="transmembrane region" description="Helical" evidence="8">
    <location>
        <begin position="73"/>
        <end position="93"/>
    </location>
</feature>
<organism evidence="9 10">
    <name type="scientific">Marivirga atlantica</name>
    <dbReference type="NCBI Taxonomy" id="1548457"/>
    <lineage>
        <taxon>Bacteria</taxon>
        <taxon>Pseudomonadati</taxon>
        <taxon>Bacteroidota</taxon>
        <taxon>Cytophagia</taxon>
        <taxon>Cytophagales</taxon>
        <taxon>Marivirgaceae</taxon>
        <taxon>Marivirga</taxon>
    </lineage>
</organism>
<feature type="transmembrane region" description="Helical" evidence="8">
    <location>
        <begin position="46"/>
        <end position="67"/>
    </location>
</feature>
<evidence type="ECO:0000256" key="7">
    <source>
        <dbReference type="PIRSR" id="PIRSR600715-1"/>
    </source>
</evidence>
<dbReference type="GO" id="GO:0005886">
    <property type="term" value="C:plasma membrane"/>
    <property type="evidence" value="ECO:0007669"/>
    <property type="project" value="UniProtKB-SubCell"/>
</dbReference>
<keyword evidence="6 8" id="KW-0472">Membrane</keyword>
<keyword evidence="2" id="KW-1003">Cell membrane</keyword>
<keyword evidence="7" id="KW-0460">Magnesium</keyword>
<dbReference type="GO" id="GO:0071555">
    <property type="term" value="P:cell wall organization"/>
    <property type="evidence" value="ECO:0007669"/>
    <property type="project" value="TreeGrafter"/>
</dbReference>
<keyword evidence="7" id="KW-0479">Metal-binding</keyword>
<keyword evidence="3 9" id="KW-0808">Transferase</keyword>
<feature type="transmembrane region" description="Helical" evidence="8">
    <location>
        <begin position="163"/>
        <end position="180"/>
    </location>
</feature>
<evidence type="ECO:0000313" key="10">
    <source>
        <dbReference type="Proteomes" id="UP000642920"/>
    </source>
</evidence>
<dbReference type="Pfam" id="PF00953">
    <property type="entry name" value="Glycos_transf_4"/>
    <property type="match status" value="1"/>
</dbReference>
<keyword evidence="5 8" id="KW-1133">Transmembrane helix</keyword>
<evidence type="ECO:0000256" key="2">
    <source>
        <dbReference type="ARBA" id="ARBA00022475"/>
    </source>
</evidence>